<keyword evidence="3" id="KW-1185">Reference proteome</keyword>
<accession>A0AAV0CSM3</accession>
<reference evidence="2" key="1">
    <citation type="submission" date="2022-07" db="EMBL/GenBank/DDBJ databases">
        <authorList>
            <person name="Macas J."/>
            <person name="Novak P."/>
            <person name="Neumann P."/>
        </authorList>
    </citation>
    <scope>NUCLEOTIDE SEQUENCE</scope>
</reference>
<dbReference type="Proteomes" id="UP001152523">
    <property type="component" value="Unassembled WGS sequence"/>
</dbReference>
<evidence type="ECO:0000256" key="1">
    <source>
        <dbReference type="SAM" id="Phobius"/>
    </source>
</evidence>
<comment type="caution">
    <text evidence="2">The sequence shown here is derived from an EMBL/GenBank/DDBJ whole genome shotgun (WGS) entry which is preliminary data.</text>
</comment>
<dbReference type="AlphaFoldDB" id="A0AAV0CSM3"/>
<feature type="transmembrane region" description="Helical" evidence="1">
    <location>
        <begin position="80"/>
        <end position="98"/>
    </location>
</feature>
<evidence type="ECO:0000313" key="3">
    <source>
        <dbReference type="Proteomes" id="UP001152523"/>
    </source>
</evidence>
<keyword evidence="1" id="KW-0472">Membrane</keyword>
<keyword evidence="1" id="KW-0812">Transmembrane</keyword>
<proteinExistence type="predicted"/>
<evidence type="ECO:0000313" key="2">
    <source>
        <dbReference type="EMBL" id="CAH9083667.1"/>
    </source>
</evidence>
<gene>
    <name evidence="2" type="ORF">CEPIT_LOCUS8633</name>
</gene>
<dbReference type="EMBL" id="CAMAPF010000045">
    <property type="protein sequence ID" value="CAH9083667.1"/>
    <property type="molecule type" value="Genomic_DNA"/>
</dbReference>
<name>A0AAV0CSM3_9ASTE</name>
<keyword evidence="1" id="KW-1133">Transmembrane helix</keyword>
<feature type="transmembrane region" description="Helical" evidence="1">
    <location>
        <begin position="104"/>
        <end position="124"/>
    </location>
</feature>
<protein>
    <submittedName>
        <fullName evidence="2">Uncharacterized protein</fullName>
    </submittedName>
</protein>
<organism evidence="2 3">
    <name type="scientific">Cuscuta epithymum</name>
    <dbReference type="NCBI Taxonomy" id="186058"/>
    <lineage>
        <taxon>Eukaryota</taxon>
        <taxon>Viridiplantae</taxon>
        <taxon>Streptophyta</taxon>
        <taxon>Embryophyta</taxon>
        <taxon>Tracheophyta</taxon>
        <taxon>Spermatophyta</taxon>
        <taxon>Magnoliopsida</taxon>
        <taxon>eudicotyledons</taxon>
        <taxon>Gunneridae</taxon>
        <taxon>Pentapetalae</taxon>
        <taxon>asterids</taxon>
        <taxon>lamiids</taxon>
        <taxon>Solanales</taxon>
        <taxon>Convolvulaceae</taxon>
        <taxon>Cuscuteae</taxon>
        <taxon>Cuscuta</taxon>
        <taxon>Cuscuta subgen. Cuscuta</taxon>
    </lineage>
</organism>
<sequence length="126" mass="13888">MNQDFFCIDIDVDRPPPEPPPIQEDDIGWIAFFPVAGQTGTISTLGSLPVDGKTDKFNNSFSVAGQAEPIWSSMSRHTAVRVYIVAGLANMSAFIWRFCSLSHPSVVLNAMSVMLRLLVVMFLVKI</sequence>